<proteinExistence type="predicted"/>
<comment type="caution">
    <text evidence="1">The sequence shown here is derived from an EMBL/GenBank/DDBJ whole genome shotgun (WGS) entry which is preliminary data.</text>
</comment>
<name>A0A1V6SP42_9EURO</name>
<keyword evidence="2" id="KW-1185">Reference proteome</keyword>
<evidence type="ECO:0000313" key="2">
    <source>
        <dbReference type="Proteomes" id="UP000191342"/>
    </source>
</evidence>
<dbReference type="Proteomes" id="UP000191342">
    <property type="component" value="Unassembled WGS sequence"/>
</dbReference>
<dbReference type="AlphaFoldDB" id="A0A1V6SP42"/>
<dbReference type="STRING" id="254877.A0A1V6SP42"/>
<reference evidence="2" key="1">
    <citation type="journal article" date="2017" name="Nat. Microbiol.">
        <title>Global analysis of biosynthetic gene clusters reveals vast potential of secondary metabolite production in Penicillium species.</title>
        <authorList>
            <person name="Nielsen J.C."/>
            <person name="Grijseels S."/>
            <person name="Prigent S."/>
            <person name="Ji B."/>
            <person name="Dainat J."/>
            <person name="Nielsen K.F."/>
            <person name="Frisvad J.C."/>
            <person name="Workman M."/>
            <person name="Nielsen J."/>
        </authorList>
    </citation>
    <scope>NUCLEOTIDE SEQUENCE [LARGE SCALE GENOMIC DNA]</scope>
    <source>
        <strain evidence="2">IBT 14082</strain>
    </source>
</reference>
<protein>
    <submittedName>
        <fullName evidence="1">Uncharacterized protein</fullName>
    </submittedName>
</protein>
<dbReference type="OrthoDB" id="5234589at2759"/>
<organism evidence="1 2">
    <name type="scientific">Penicillium flavigenum</name>
    <dbReference type="NCBI Taxonomy" id="254877"/>
    <lineage>
        <taxon>Eukaryota</taxon>
        <taxon>Fungi</taxon>
        <taxon>Dikarya</taxon>
        <taxon>Ascomycota</taxon>
        <taxon>Pezizomycotina</taxon>
        <taxon>Eurotiomycetes</taxon>
        <taxon>Eurotiomycetidae</taxon>
        <taxon>Eurotiales</taxon>
        <taxon>Aspergillaceae</taxon>
        <taxon>Penicillium</taxon>
    </lineage>
</organism>
<evidence type="ECO:0000313" key="1">
    <source>
        <dbReference type="EMBL" id="OQE15510.1"/>
    </source>
</evidence>
<accession>A0A1V6SP42</accession>
<dbReference type="EMBL" id="MLQL01000031">
    <property type="protein sequence ID" value="OQE15510.1"/>
    <property type="molecule type" value="Genomic_DNA"/>
</dbReference>
<sequence>MAETRSPPEFTTASLPALDVHYEHKFKDYDLSDITHIVVHLSDTHIRNIMNSNTDISNEYDNQGYLNIVGKMLSVTFFGNENQLEWLGTERHGRRKFVAFTNIKNKEKWVQNQSLRYGKLKVVEVMFMRANPRETQKIFWRPARKIVFRRVLIKVHNSVERARVQVGTTRADVISQKLAYRLRKGSASA</sequence>
<gene>
    <name evidence="1" type="ORF">PENFLA_c031G10743</name>
</gene>